<comment type="function">
    <text evidence="1 6">Required for the transposition of the insertion element.</text>
</comment>
<organism evidence="7 8">
    <name type="scientific">Aerophobetes bacterium</name>
    <dbReference type="NCBI Taxonomy" id="2030807"/>
    <lineage>
        <taxon>Bacteria</taxon>
        <taxon>Candidatus Aerophobota</taxon>
    </lineage>
</organism>
<dbReference type="PANTHER" id="PTHR33217">
    <property type="entry name" value="TRANSPOSASE FOR INSERTION SEQUENCE ELEMENT IS1081"/>
    <property type="match status" value="1"/>
</dbReference>
<protein>
    <recommendedName>
        <fullName evidence="6">Mutator family transposase</fullName>
    </recommendedName>
</protein>
<name>A0A497E6B3_UNCAE</name>
<keyword evidence="6" id="KW-0814">Transposable element</keyword>
<evidence type="ECO:0000256" key="5">
    <source>
        <dbReference type="ARBA" id="ARBA00023172"/>
    </source>
</evidence>
<dbReference type="Pfam" id="PF00872">
    <property type="entry name" value="Transposase_mut"/>
    <property type="match status" value="1"/>
</dbReference>
<keyword evidence="5 6" id="KW-0233">DNA recombination</keyword>
<keyword evidence="4 6" id="KW-0238">DNA-binding</keyword>
<sequence length="101" mass="12157">MEEVIIAMYERIYQVNSREEALLGLESLKRNWEKIYPELVESWRRDFSTLTTFLDYPEQISSSIYTINILERANRQIKRRTKIVDVFSYVKAIEKILYLTS</sequence>
<dbReference type="Proteomes" id="UP000279422">
    <property type="component" value="Unassembled WGS sequence"/>
</dbReference>
<dbReference type="AlphaFoldDB" id="A0A497E6B3"/>
<reference evidence="7 8" key="1">
    <citation type="submission" date="2018-06" db="EMBL/GenBank/DDBJ databases">
        <title>Extensive metabolic versatility and redundancy in microbially diverse, dynamic hydrothermal sediments.</title>
        <authorList>
            <person name="Dombrowski N."/>
            <person name="Teske A."/>
            <person name="Baker B.J."/>
        </authorList>
    </citation>
    <scope>NUCLEOTIDE SEQUENCE [LARGE SCALE GENOMIC DNA]</scope>
    <source>
        <strain evidence="7">B47_G16</strain>
    </source>
</reference>
<evidence type="ECO:0000256" key="2">
    <source>
        <dbReference type="ARBA" id="ARBA00010961"/>
    </source>
</evidence>
<dbReference type="InterPro" id="IPR001207">
    <property type="entry name" value="Transposase_mutator"/>
</dbReference>
<evidence type="ECO:0000313" key="8">
    <source>
        <dbReference type="Proteomes" id="UP000279422"/>
    </source>
</evidence>
<dbReference type="EMBL" id="QMPZ01000060">
    <property type="protein sequence ID" value="RLE09145.1"/>
    <property type="molecule type" value="Genomic_DNA"/>
</dbReference>
<comment type="similarity">
    <text evidence="2 6">Belongs to the transposase mutator family.</text>
</comment>
<evidence type="ECO:0000256" key="6">
    <source>
        <dbReference type="RuleBase" id="RU365089"/>
    </source>
</evidence>
<dbReference type="GO" id="GO:0003677">
    <property type="term" value="F:DNA binding"/>
    <property type="evidence" value="ECO:0007669"/>
    <property type="project" value="UniProtKB-UniRule"/>
</dbReference>
<evidence type="ECO:0000256" key="3">
    <source>
        <dbReference type="ARBA" id="ARBA00022578"/>
    </source>
</evidence>
<evidence type="ECO:0000313" key="7">
    <source>
        <dbReference type="EMBL" id="RLE09145.1"/>
    </source>
</evidence>
<gene>
    <name evidence="7" type="ORF">DRJ00_04940</name>
</gene>
<keyword evidence="3 6" id="KW-0815">Transposition</keyword>
<comment type="caution">
    <text evidence="7">The sequence shown here is derived from an EMBL/GenBank/DDBJ whole genome shotgun (WGS) entry which is preliminary data.</text>
</comment>
<evidence type="ECO:0000256" key="4">
    <source>
        <dbReference type="ARBA" id="ARBA00023125"/>
    </source>
</evidence>
<accession>A0A497E6B3</accession>
<evidence type="ECO:0000256" key="1">
    <source>
        <dbReference type="ARBA" id="ARBA00002190"/>
    </source>
</evidence>
<dbReference type="GO" id="GO:0006313">
    <property type="term" value="P:DNA transposition"/>
    <property type="evidence" value="ECO:0007669"/>
    <property type="project" value="UniProtKB-UniRule"/>
</dbReference>
<proteinExistence type="inferred from homology"/>
<dbReference type="GO" id="GO:0004803">
    <property type="term" value="F:transposase activity"/>
    <property type="evidence" value="ECO:0007669"/>
    <property type="project" value="UniProtKB-UniRule"/>
</dbReference>
<dbReference type="PANTHER" id="PTHR33217:SF8">
    <property type="entry name" value="MUTATOR FAMILY TRANSPOSASE"/>
    <property type="match status" value="1"/>
</dbReference>